<reference evidence="3 4" key="1">
    <citation type="submission" date="2024-03" db="EMBL/GenBank/DDBJ databases">
        <title>Aureococcus anophagefferens CCMP1851 and Kratosvirus quantuckense: Draft genome of a second virus-susceptible host strain in the model system.</title>
        <authorList>
            <person name="Chase E."/>
            <person name="Truchon A.R."/>
            <person name="Schepens W."/>
            <person name="Wilhelm S.W."/>
        </authorList>
    </citation>
    <scope>NUCLEOTIDE SEQUENCE [LARGE SCALE GENOMIC DNA]</scope>
    <source>
        <strain evidence="3 4">CCMP1851</strain>
    </source>
</reference>
<evidence type="ECO:0000259" key="2">
    <source>
        <dbReference type="PROSITE" id="PS51184"/>
    </source>
</evidence>
<dbReference type="PROSITE" id="PS51184">
    <property type="entry name" value="JMJC"/>
    <property type="match status" value="1"/>
</dbReference>
<gene>
    <name evidence="3" type="ORF">SO694_000392127</name>
</gene>
<accession>A0ABR1FLL2</accession>
<feature type="repeat" description="ANK" evidence="1">
    <location>
        <begin position="20"/>
        <end position="52"/>
    </location>
</feature>
<evidence type="ECO:0000256" key="1">
    <source>
        <dbReference type="PROSITE-ProRule" id="PRU00023"/>
    </source>
</evidence>
<dbReference type="InterPro" id="IPR002110">
    <property type="entry name" value="Ankyrin_rpt"/>
</dbReference>
<dbReference type="EMBL" id="JBBJCI010000364">
    <property type="protein sequence ID" value="KAK7233070.1"/>
    <property type="molecule type" value="Genomic_DNA"/>
</dbReference>
<keyword evidence="4" id="KW-1185">Reference proteome</keyword>
<dbReference type="SUPFAM" id="SSF51197">
    <property type="entry name" value="Clavaminate synthase-like"/>
    <property type="match status" value="1"/>
</dbReference>
<keyword evidence="1" id="KW-0040">ANK repeat</keyword>
<evidence type="ECO:0000313" key="4">
    <source>
        <dbReference type="Proteomes" id="UP001363151"/>
    </source>
</evidence>
<proteinExistence type="predicted"/>
<comment type="caution">
    <text evidence="3">The sequence shown here is derived from an EMBL/GenBank/DDBJ whole genome shotgun (WGS) entry which is preliminary data.</text>
</comment>
<dbReference type="Gene3D" id="2.60.120.650">
    <property type="entry name" value="Cupin"/>
    <property type="match status" value="1"/>
</dbReference>
<sequence length="520" mass="55037">MRLVACVLIAHTAARPQVPDERSALHVACARHNASGIEALVAAGAASDAADASRSFHALLDGFQIRRASTTVSLRRLRRLLHGRPANGPAPVCANGVKPVCVAQAGAPEALIGEPVLRNLPEAFKGPKTAAPLPVLRDAFVFWRHVQLFAGGDDAGATVHFHDAAYNLLVFGTKKWYLAPPADNAVSAKPTRAWVDAGGPKFECDQGPGDLMLVPEGWAHATKNAGPAMGIGVLYLQADRLRRRRRRPRAAVVEGWAAPGAHATTLVLAATVPRAAVAEPLRGTSDNDDVELFYVANQKAGSTTFAKDLGRVLGADVDARCACLGDQCAAWDGRTCSRHRAKGPVAPARGDAVAFTFVHDPVHVFWAGVRQAVCNERRPEEKGRNSTFLRLPRDDRPSDAGVAALLDDMAAGRYLGEPLCEPFFHAWPQALKVDARLPVAGEDQPLPLAFVGELAHLGDDLAAAFGAAAPAKYHESRGTPCEAALEASVARLSAAANRTVCDLVAVDFACFDLPRGPSCA</sequence>
<protein>
    <recommendedName>
        <fullName evidence="2">JmjC domain-containing protein</fullName>
    </recommendedName>
</protein>
<organism evidence="3 4">
    <name type="scientific">Aureococcus anophagefferens</name>
    <name type="common">Harmful bloom alga</name>
    <dbReference type="NCBI Taxonomy" id="44056"/>
    <lineage>
        <taxon>Eukaryota</taxon>
        <taxon>Sar</taxon>
        <taxon>Stramenopiles</taxon>
        <taxon>Ochrophyta</taxon>
        <taxon>Pelagophyceae</taxon>
        <taxon>Pelagomonadales</taxon>
        <taxon>Pelagomonadaceae</taxon>
        <taxon>Aureococcus</taxon>
    </lineage>
</organism>
<evidence type="ECO:0000313" key="3">
    <source>
        <dbReference type="EMBL" id="KAK7233070.1"/>
    </source>
</evidence>
<name>A0ABR1FLL2_AURAN</name>
<dbReference type="PROSITE" id="PS50088">
    <property type="entry name" value="ANK_REPEAT"/>
    <property type="match status" value="1"/>
</dbReference>
<dbReference type="InterPro" id="IPR003347">
    <property type="entry name" value="JmjC_dom"/>
</dbReference>
<feature type="domain" description="JmjC" evidence="2">
    <location>
        <begin position="122"/>
        <end position="252"/>
    </location>
</feature>
<dbReference type="Proteomes" id="UP001363151">
    <property type="component" value="Unassembled WGS sequence"/>
</dbReference>